<dbReference type="EMBL" id="KK107321">
    <property type="protein sequence ID" value="EZA52761.1"/>
    <property type="molecule type" value="Genomic_DNA"/>
</dbReference>
<dbReference type="CDD" id="cd02440">
    <property type="entry name" value="AdoMet_MTases"/>
    <property type="match status" value="1"/>
</dbReference>
<keyword evidence="8" id="KW-1185">Reference proteome</keyword>
<name>A0A026WAQ9_OOCBI</name>
<dbReference type="HAMAP" id="MF_03188">
    <property type="entry name" value="Methyltr_EFM4"/>
    <property type="match status" value="1"/>
</dbReference>
<evidence type="ECO:0000313" key="8">
    <source>
        <dbReference type="Proteomes" id="UP000053097"/>
    </source>
</evidence>
<dbReference type="Proteomes" id="UP000053097">
    <property type="component" value="Unassembled WGS sequence"/>
</dbReference>
<dbReference type="InterPro" id="IPR026635">
    <property type="entry name" value="Efm4/METTL10"/>
</dbReference>
<evidence type="ECO:0000256" key="4">
    <source>
        <dbReference type="ARBA" id="ARBA00022691"/>
    </source>
</evidence>
<evidence type="ECO:0000313" key="7">
    <source>
        <dbReference type="EMBL" id="EZA52761.1"/>
    </source>
</evidence>
<evidence type="ECO:0000256" key="2">
    <source>
        <dbReference type="ARBA" id="ARBA00022603"/>
    </source>
</evidence>
<evidence type="ECO:0000256" key="5">
    <source>
        <dbReference type="HAMAP-Rule" id="MF_03188"/>
    </source>
</evidence>
<reference evidence="7 8" key="1">
    <citation type="journal article" date="2014" name="Curr. Biol.">
        <title>The genome of the clonal raider ant Cerapachys biroi.</title>
        <authorList>
            <person name="Oxley P.R."/>
            <person name="Ji L."/>
            <person name="Fetter-Pruneda I."/>
            <person name="McKenzie S.K."/>
            <person name="Li C."/>
            <person name="Hu H."/>
            <person name="Zhang G."/>
            <person name="Kronauer D.J."/>
        </authorList>
    </citation>
    <scope>NUCLEOTIDE SEQUENCE [LARGE SCALE GENOMIC DNA]</scope>
</reference>
<dbReference type="SUPFAM" id="SSF53335">
    <property type="entry name" value="S-adenosyl-L-methionine-dependent methyltransferases"/>
    <property type="match status" value="1"/>
</dbReference>
<evidence type="ECO:0000259" key="6">
    <source>
        <dbReference type="Pfam" id="PF13847"/>
    </source>
</evidence>
<keyword evidence="4 5" id="KW-0949">S-adenosyl-L-methionine</keyword>
<evidence type="ECO:0000256" key="1">
    <source>
        <dbReference type="ARBA" id="ARBA00022490"/>
    </source>
</evidence>
<comment type="subcellular location">
    <subcellularLocation>
        <location evidence="5">Cytoplasm</location>
    </subcellularLocation>
</comment>
<keyword evidence="2 5" id="KW-0489">Methyltransferase</keyword>
<protein>
    <recommendedName>
        <fullName evidence="5">Protein-lysine N-methyltransferase X777_07142</fullName>
        <ecNumber evidence="5">2.1.1.-</ecNumber>
    </recommendedName>
</protein>
<dbReference type="InterPro" id="IPR029063">
    <property type="entry name" value="SAM-dependent_MTases_sf"/>
</dbReference>
<dbReference type="GO" id="GO:0016279">
    <property type="term" value="F:protein-lysine N-methyltransferase activity"/>
    <property type="evidence" value="ECO:0007669"/>
    <property type="project" value="UniProtKB-UniRule"/>
</dbReference>
<dbReference type="PANTHER" id="PTHR12843:SF5">
    <property type="entry name" value="EEF1A LYSINE METHYLTRANSFERASE 2"/>
    <property type="match status" value="1"/>
</dbReference>
<comment type="similarity">
    <text evidence="5">Belongs to the class I-like SAM-binding methyltransferase superfamily. EFM4 family.</text>
</comment>
<accession>A0A026WAQ9</accession>
<keyword evidence="1 5" id="KW-0963">Cytoplasm</keyword>
<comment type="function">
    <text evidence="5">S-adenosyl-L-methionine-dependent protein-lysine N-methyltransferase that methylates elongation factor 1-alpha.</text>
</comment>
<feature type="domain" description="Methyltransferase" evidence="6">
    <location>
        <begin position="62"/>
        <end position="191"/>
    </location>
</feature>
<proteinExistence type="inferred from homology"/>
<dbReference type="PANTHER" id="PTHR12843">
    <property type="entry name" value="PROTEIN-LYSINE N-METHYLTRANSFERASE METTL10"/>
    <property type="match status" value="1"/>
</dbReference>
<dbReference type="EC" id="2.1.1.-" evidence="5"/>
<dbReference type="GO" id="GO:0032259">
    <property type="term" value="P:methylation"/>
    <property type="evidence" value="ECO:0007669"/>
    <property type="project" value="UniProtKB-KW"/>
</dbReference>
<evidence type="ECO:0000256" key="3">
    <source>
        <dbReference type="ARBA" id="ARBA00022679"/>
    </source>
</evidence>
<sequence length="491" mass="55240">MTEQENGELTPSDLGTLEFWENAYEHELDNFRGHGDVGEIWFGAANSRKIVRWIATKLDLNKESDKIIDVGCGNAMTLVELAKEGFTNLMGVDYSEKAVDLARMVLNDNDLPNVKLEVCDILDNTLPHDFKVVHDKGTYDAISLNPENPTEKRQKYIENICRILLPRGYLVLTSCNWTKEELLKHFTNLATGLYDTCEETIQCSTYLLSGAKCINKVCVCGPGYYYLHGLYEKCKQDVDCYVNADFEASVCDNGICKCTPGFYQREYRTCRREGKKDGDECTINNDCTFDNAICTEFVCKASQVEEAIELASDAMLTTNNSDANEGSPRTCIRRYSCDDYICMIPLEIRVDGNCMTNEDCRALGNAVCSPIGTCRCDRAHFASATGTECIPELGEPCQESQKGYIEKSFCRKGRWSCSSDTVASKNNRECLEVLGETCMNHNECYESVKQIQEKKIICKNGKCACDWGWNEWNSSVCVKHPEAAAFYLNSK</sequence>
<dbReference type="Pfam" id="PF13847">
    <property type="entry name" value="Methyltransf_31"/>
    <property type="match status" value="1"/>
</dbReference>
<keyword evidence="3 5" id="KW-0808">Transferase</keyword>
<dbReference type="OrthoDB" id="540004at2759"/>
<dbReference type="Gene3D" id="3.40.50.150">
    <property type="entry name" value="Vaccinia Virus protein VP39"/>
    <property type="match status" value="1"/>
</dbReference>
<dbReference type="InterPro" id="IPR025714">
    <property type="entry name" value="Methyltranfer_dom"/>
</dbReference>
<gene>
    <name evidence="7" type="ORF">X777_07142</name>
</gene>
<dbReference type="STRING" id="2015173.A0A026WAQ9"/>
<dbReference type="AlphaFoldDB" id="A0A026WAQ9"/>
<dbReference type="GO" id="GO:0005737">
    <property type="term" value="C:cytoplasm"/>
    <property type="evidence" value="ECO:0007669"/>
    <property type="project" value="UniProtKB-SubCell"/>
</dbReference>
<organism evidence="7 8">
    <name type="scientific">Ooceraea biroi</name>
    <name type="common">Clonal raider ant</name>
    <name type="synonym">Cerapachys biroi</name>
    <dbReference type="NCBI Taxonomy" id="2015173"/>
    <lineage>
        <taxon>Eukaryota</taxon>
        <taxon>Metazoa</taxon>
        <taxon>Ecdysozoa</taxon>
        <taxon>Arthropoda</taxon>
        <taxon>Hexapoda</taxon>
        <taxon>Insecta</taxon>
        <taxon>Pterygota</taxon>
        <taxon>Neoptera</taxon>
        <taxon>Endopterygota</taxon>
        <taxon>Hymenoptera</taxon>
        <taxon>Apocrita</taxon>
        <taxon>Aculeata</taxon>
        <taxon>Formicoidea</taxon>
        <taxon>Formicidae</taxon>
        <taxon>Dorylinae</taxon>
        <taxon>Ooceraea</taxon>
    </lineage>
</organism>